<name>A0A517QVX7_9PLAN</name>
<keyword evidence="1" id="KW-0812">Transmembrane</keyword>
<evidence type="ECO:0000313" key="2">
    <source>
        <dbReference type="EMBL" id="QDT35806.1"/>
    </source>
</evidence>
<sequence>MSDFDRLERKLERLERKSTATLWLVAIIASMQALIVVMLFAPDIIGWTTSGIFIAILILAVLIRLFEPQLPGAMRVVGRWVGAGIKRMRRRGSSSPESEST</sequence>
<proteinExistence type="predicted"/>
<organism evidence="2 3">
    <name type="scientific">Stratiformator vulcanicus</name>
    <dbReference type="NCBI Taxonomy" id="2527980"/>
    <lineage>
        <taxon>Bacteria</taxon>
        <taxon>Pseudomonadati</taxon>
        <taxon>Planctomycetota</taxon>
        <taxon>Planctomycetia</taxon>
        <taxon>Planctomycetales</taxon>
        <taxon>Planctomycetaceae</taxon>
        <taxon>Stratiformator</taxon>
    </lineage>
</organism>
<dbReference type="EMBL" id="CP036268">
    <property type="protein sequence ID" value="QDT35806.1"/>
    <property type="molecule type" value="Genomic_DNA"/>
</dbReference>
<keyword evidence="1" id="KW-0472">Membrane</keyword>
<dbReference type="Proteomes" id="UP000317318">
    <property type="component" value="Chromosome"/>
</dbReference>
<protein>
    <submittedName>
        <fullName evidence="2">Uncharacterized protein</fullName>
    </submittedName>
</protein>
<evidence type="ECO:0000256" key="1">
    <source>
        <dbReference type="SAM" id="Phobius"/>
    </source>
</evidence>
<dbReference type="RefSeq" id="WP_145362073.1">
    <property type="nucleotide sequence ID" value="NZ_CP036268.1"/>
</dbReference>
<gene>
    <name evidence="2" type="ORF">Pan189_01590</name>
</gene>
<feature type="transmembrane region" description="Helical" evidence="1">
    <location>
        <begin position="47"/>
        <end position="66"/>
    </location>
</feature>
<dbReference type="KEGG" id="svp:Pan189_01590"/>
<accession>A0A517QVX7</accession>
<keyword evidence="3" id="KW-1185">Reference proteome</keyword>
<reference evidence="2 3" key="1">
    <citation type="submission" date="2019-02" db="EMBL/GenBank/DDBJ databases">
        <title>Deep-cultivation of Planctomycetes and their phenomic and genomic characterization uncovers novel biology.</title>
        <authorList>
            <person name="Wiegand S."/>
            <person name="Jogler M."/>
            <person name="Boedeker C."/>
            <person name="Pinto D."/>
            <person name="Vollmers J."/>
            <person name="Rivas-Marin E."/>
            <person name="Kohn T."/>
            <person name="Peeters S.H."/>
            <person name="Heuer A."/>
            <person name="Rast P."/>
            <person name="Oberbeckmann S."/>
            <person name="Bunk B."/>
            <person name="Jeske O."/>
            <person name="Meyerdierks A."/>
            <person name="Storesund J.E."/>
            <person name="Kallscheuer N."/>
            <person name="Luecker S."/>
            <person name="Lage O.M."/>
            <person name="Pohl T."/>
            <person name="Merkel B.J."/>
            <person name="Hornburger P."/>
            <person name="Mueller R.-W."/>
            <person name="Bruemmer F."/>
            <person name="Labrenz M."/>
            <person name="Spormann A.M."/>
            <person name="Op den Camp H."/>
            <person name="Overmann J."/>
            <person name="Amann R."/>
            <person name="Jetten M.S.M."/>
            <person name="Mascher T."/>
            <person name="Medema M.H."/>
            <person name="Devos D.P."/>
            <person name="Kaster A.-K."/>
            <person name="Ovreas L."/>
            <person name="Rohde M."/>
            <person name="Galperin M.Y."/>
            <person name="Jogler C."/>
        </authorList>
    </citation>
    <scope>NUCLEOTIDE SEQUENCE [LARGE SCALE GENOMIC DNA]</scope>
    <source>
        <strain evidence="2 3">Pan189</strain>
    </source>
</reference>
<keyword evidence="1" id="KW-1133">Transmembrane helix</keyword>
<dbReference type="AlphaFoldDB" id="A0A517QVX7"/>
<evidence type="ECO:0000313" key="3">
    <source>
        <dbReference type="Proteomes" id="UP000317318"/>
    </source>
</evidence>
<feature type="transmembrane region" description="Helical" evidence="1">
    <location>
        <begin position="21"/>
        <end position="41"/>
    </location>
</feature>